<feature type="compositionally biased region" description="Low complexity" evidence="7">
    <location>
        <begin position="1"/>
        <end position="15"/>
    </location>
</feature>
<evidence type="ECO:0000256" key="6">
    <source>
        <dbReference type="ARBA" id="ARBA00030350"/>
    </source>
</evidence>
<dbReference type="InterPro" id="IPR019378">
    <property type="entry name" value="GDP-Fuc_O-FucTrfase"/>
</dbReference>
<accession>G7I983</accession>
<dbReference type="GO" id="GO:0005794">
    <property type="term" value="C:Golgi apparatus"/>
    <property type="evidence" value="ECO:0000318"/>
    <property type="project" value="GO_Central"/>
</dbReference>
<dbReference type="Proteomes" id="UP000002051">
    <property type="component" value="Unassembled WGS sequence"/>
</dbReference>
<evidence type="ECO:0000256" key="8">
    <source>
        <dbReference type="SAM" id="Phobius"/>
    </source>
</evidence>
<dbReference type="PANTHER" id="PTHR31288:SF10">
    <property type="entry name" value="PROTEIN ESMERALDA 1"/>
    <property type="match status" value="1"/>
</dbReference>
<dbReference type="EMBL" id="PSQE01000001">
    <property type="protein sequence ID" value="RHN77999.1"/>
    <property type="molecule type" value="Genomic_DNA"/>
</dbReference>
<comment type="similarity">
    <text evidence="1">Belongs to the glycosyltransferase GT106 family.</text>
</comment>
<keyword evidence="8" id="KW-1133">Transmembrane helix</keyword>
<dbReference type="PANTHER" id="PTHR31288">
    <property type="entry name" value="O-FUCOSYLTRANSFERASE FAMILY PROTEIN"/>
    <property type="match status" value="1"/>
</dbReference>
<gene>
    <name evidence="11" type="primary">11423606</name>
    <name evidence="9" type="ordered locus">MTR_1g031590</name>
    <name evidence="10" type="ORF">MtrunA17_Chr1g0160781</name>
</gene>
<evidence type="ECO:0000256" key="3">
    <source>
        <dbReference type="ARBA" id="ARBA00022679"/>
    </source>
</evidence>
<keyword evidence="8" id="KW-0472">Membrane</keyword>
<dbReference type="Gramene" id="rna1513">
    <property type="protein sequence ID" value="RHN77999.1"/>
    <property type="gene ID" value="gene1513"/>
</dbReference>
<protein>
    <recommendedName>
        <fullName evidence="6">O-fucosyltransferase family protein</fullName>
    </recommendedName>
</protein>
<proteinExistence type="inferred from homology"/>
<dbReference type="InterPro" id="IPR024709">
    <property type="entry name" value="FucosylTrfase_pln"/>
</dbReference>
<dbReference type="EnsemblPlants" id="AES59903">
    <property type="protein sequence ID" value="AES59903"/>
    <property type="gene ID" value="MTR_1g031590"/>
</dbReference>
<name>G7I983_MEDTR</name>
<dbReference type="CDD" id="cd11299">
    <property type="entry name" value="O-FucT_plant"/>
    <property type="match status" value="1"/>
</dbReference>
<evidence type="ECO:0000313" key="10">
    <source>
        <dbReference type="EMBL" id="RHN77999.1"/>
    </source>
</evidence>
<evidence type="ECO:0000256" key="5">
    <source>
        <dbReference type="ARBA" id="ARBA00023277"/>
    </source>
</evidence>
<organism evidence="9 12">
    <name type="scientific">Medicago truncatula</name>
    <name type="common">Barrel medic</name>
    <name type="synonym">Medicago tribuloides</name>
    <dbReference type="NCBI Taxonomy" id="3880"/>
    <lineage>
        <taxon>Eukaryota</taxon>
        <taxon>Viridiplantae</taxon>
        <taxon>Streptophyta</taxon>
        <taxon>Embryophyta</taxon>
        <taxon>Tracheophyta</taxon>
        <taxon>Spermatophyta</taxon>
        <taxon>Magnoliopsida</taxon>
        <taxon>eudicotyledons</taxon>
        <taxon>Gunneridae</taxon>
        <taxon>Pentapetalae</taxon>
        <taxon>rosids</taxon>
        <taxon>fabids</taxon>
        <taxon>Fabales</taxon>
        <taxon>Fabaceae</taxon>
        <taxon>Papilionoideae</taxon>
        <taxon>50 kb inversion clade</taxon>
        <taxon>NPAAA clade</taxon>
        <taxon>Hologalegina</taxon>
        <taxon>IRL clade</taxon>
        <taxon>Trifolieae</taxon>
        <taxon>Medicago</taxon>
    </lineage>
</organism>
<evidence type="ECO:0000256" key="4">
    <source>
        <dbReference type="ARBA" id="ARBA00023253"/>
    </source>
</evidence>
<accession>A0A0C3ULB6</accession>
<dbReference type="HOGENOM" id="CLU_018420_8_1_1"/>
<evidence type="ECO:0000313" key="13">
    <source>
        <dbReference type="Proteomes" id="UP000265566"/>
    </source>
</evidence>
<reference evidence="10" key="5">
    <citation type="journal article" date="2018" name="Nat. Plants">
        <title>Whole-genome landscape of Medicago truncatula symbiotic genes.</title>
        <authorList>
            <person name="Pecrix Y."/>
            <person name="Gamas P."/>
            <person name="Carrere S."/>
        </authorList>
    </citation>
    <scope>NUCLEOTIDE SEQUENCE</scope>
    <source>
        <tissue evidence="10">Leaves</tissue>
    </source>
</reference>
<evidence type="ECO:0000313" key="11">
    <source>
        <dbReference type="EnsemblPlants" id="AES59903"/>
    </source>
</evidence>
<dbReference type="GO" id="GO:0006004">
    <property type="term" value="P:fucose metabolic process"/>
    <property type="evidence" value="ECO:0007669"/>
    <property type="project" value="UniProtKB-KW"/>
</dbReference>
<dbReference type="EMBL" id="CM001217">
    <property type="protein sequence ID" value="AES59903.2"/>
    <property type="molecule type" value="Genomic_DNA"/>
</dbReference>
<keyword evidence="8" id="KW-0812">Transmembrane</keyword>
<evidence type="ECO:0000256" key="1">
    <source>
        <dbReference type="ARBA" id="ARBA00007737"/>
    </source>
</evidence>
<reference evidence="11" key="3">
    <citation type="submission" date="2015-04" db="UniProtKB">
        <authorList>
            <consortium name="EnsemblPlants"/>
        </authorList>
    </citation>
    <scope>IDENTIFICATION</scope>
    <source>
        <strain evidence="11">cv. Jemalong A17</strain>
    </source>
</reference>
<sequence>MHPYNRLPSSSNTNTPSPPPSPLRSPRLRHTRSKTAPKPSPRTIPQRLSYLFLSGLLRRQGIFLFAPLLYISCVLLYFSSFSFDVVPFINHRSAPGSVYRSPQLYAKLKFEMDEDNSSVDAISTIWKSPYKGREWKPCVHTSSEGLPESNGYIYVEANGGLNQQRISICNAVAVAGYLNATLVIPNFHYHSIWKDPSKFSDIYDEEYFVNTLKNDVQMVEKIPEHLMERFGSNMTNVFNFRIKAMSSIQYYRDVVLPKLFEEQVIRISPFANRLSYDAPPAVQRLRCLANYEALRFSSPILTLAESLIARMRKQSIKNGGKYVSIHLRFEEDMVAFSCCVFDGGKEERDDMIAARERGWKGKFTKRGRVIRPGAIRIDGKCPLTPLEVGLMLRGMGFTKNTSIYLASGKIYNGEKTMAPLREMFPNLHTKETLASEEELAPFKNYSSRMAAIDYTVCLHSEVFVTTQGGNFPHFLLGHRRYLYGGHSKTIKPDKRKLALLFDSTNIGWKSLKHQLLSMRSHSDSKGVELKRPNDSTYSFPCPDCMCHAN</sequence>
<dbReference type="Pfam" id="PF10250">
    <property type="entry name" value="O-FucT"/>
    <property type="match status" value="1"/>
</dbReference>
<feature type="transmembrane region" description="Helical" evidence="8">
    <location>
        <begin position="62"/>
        <end position="83"/>
    </location>
</feature>
<reference evidence="9 12" key="1">
    <citation type="journal article" date="2011" name="Nature">
        <title>The Medicago genome provides insight into the evolution of rhizobial symbioses.</title>
        <authorList>
            <person name="Young N.D."/>
            <person name="Debelle F."/>
            <person name="Oldroyd G.E."/>
            <person name="Geurts R."/>
            <person name="Cannon S.B."/>
            <person name="Udvardi M.K."/>
            <person name="Benedito V.A."/>
            <person name="Mayer K.F."/>
            <person name="Gouzy J."/>
            <person name="Schoof H."/>
            <person name="Van de Peer Y."/>
            <person name="Proost S."/>
            <person name="Cook D.R."/>
            <person name="Meyers B.C."/>
            <person name="Spannagl M."/>
            <person name="Cheung F."/>
            <person name="De Mita S."/>
            <person name="Krishnakumar V."/>
            <person name="Gundlach H."/>
            <person name="Zhou S."/>
            <person name="Mudge J."/>
            <person name="Bharti A.K."/>
            <person name="Murray J.D."/>
            <person name="Naoumkina M.A."/>
            <person name="Rosen B."/>
            <person name="Silverstein K.A."/>
            <person name="Tang H."/>
            <person name="Rombauts S."/>
            <person name="Zhao P.X."/>
            <person name="Zhou P."/>
            <person name="Barbe V."/>
            <person name="Bardou P."/>
            <person name="Bechner M."/>
            <person name="Bellec A."/>
            <person name="Berger A."/>
            <person name="Berges H."/>
            <person name="Bidwell S."/>
            <person name="Bisseling T."/>
            <person name="Choisne N."/>
            <person name="Couloux A."/>
            <person name="Denny R."/>
            <person name="Deshpande S."/>
            <person name="Dai X."/>
            <person name="Doyle J.J."/>
            <person name="Dudez A.M."/>
            <person name="Farmer A.D."/>
            <person name="Fouteau S."/>
            <person name="Franken C."/>
            <person name="Gibelin C."/>
            <person name="Gish J."/>
            <person name="Goldstein S."/>
            <person name="Gonzalez A.J."/>
            <person name="Green P.J."/>
            <person name="Hallab A."/>
            <person name="Hartog M."/>
            <person name="Hua A."/>
            <person name="Humphray S.J."/>
            <person name="Jeong D.H."/>
            <person name="Jing Y."/>
            <person name="Jocker A."/>
            <person name="Kenton S.M."/>
            <person name="Kim D.J."/>
            <person name="Klee K."/>
            <person name="Lai H."/>
            <person name="Lang C."/>
            <person name="Lin S."/>
            <person name="Macmil S.L."/>
            <person name="Magdelenat G."/>
            <person name="Matthews L."/>
            <person name="McCorrison J."/>
            <person name="Monaghan E.L."/>
            <person name="Mun J.H."/>
            <person name="Najar F.Z."/>
            <person name="Nicholson C."/>
            <person name="Noirot C."/>
            <person name="O'Bleness M."/>
            <person name="Paule C.R."/>
            <person name="Poulain J."/>
            <person name="Prion F."/>
            <person name="Qin B."/>
            <person name="Qu C."/>
            <person name="Retzel E.F."/>
            <person name="Riddle C."/>
            <person name="Sallet E."/>
            <person name="Samain S."/>
            <person name="Samson N."/>
            <person name="Sanders I."/>
            <person name="Saurat O."/>
            <person name="Scarpelli C."/>
            <person name="Schiex T."/>
            <person name="Segurens B."/>
            <person name="Severin A.J."/>
            <person name="Sherrier D.J."/>
            <person name="Shi R."/>
            <person name="Sims S."/>
            <person name="Singer S.R."/>
            <person name="Sinharoy S."/>
            <person name="Sterck L."/>
            <person name="Viollet A."/>
            <person name="Wang B.B."/>
            <person name="Wang K."/>
            <person name="Wang M."/>
            <person name="Wang X."/>
            <person name="Warfsmann J."/>
            <person name="Weissenbach J."/>
            <person name="White D.D."/>
            <person name="White J.D."/>
            <person name="Wiley G.B."/>
            <person name="Wincker P."/>
            <person name="Xing Y."/>
            <person name="Yang L."/>
            <person name="Yao Z."/>
            <person name="Ying F."/>
            <person name="Zhai J."/>
            <person name="Zhou L."/>
            <person name="Zuber A."/>
            <person name="Denarie J."/>
            <person name="Dixon R.A."/>
            <person name="May G.D."/>
            <person name="Schwartz D.C."/>
            <person name="Rogers J."/>
            <person name="Quetier F."/>
            <person name="Town C.D."/>
            <person name="Roe B.A."/>
        </authorList>
    </citation>
    <scope>NUCLEOTIDE SEQUENCE [LARGE SCALE GENOMIC DNA]</scope>
    <source>
        <strain evidence="9">A17</strain>
        <strain evidence="11 12">cv. Jemalong A17</strain>
    </source>
</reference>
<keyword evidence="2 10" id="KW-0328">Glycosyltransferase</keyword>
<reference evidence="9 12" key="2">
    <citation type="journal article" date="2014" name="BMC Genomics">
        <title>An improved genome release (version Mt4.0) for the model legume Medicago truncatula.</title>
        <authorList>
            <person name="Tang H."/>
            <person name="Krishnakumar V."/>
            <person name="Bidwell S."/>
            <person name="Rosen B."/>
            <person name="Chan A."/>
            <person name="Zhou S."/>
            <person name="Gentzbittel L."/>
            <person name="Childs K.L."/>
            <person name="Yandell M."/>
            <person name="Gundlach H."/>
            <person name="Mayer K.F."/>
            <person name="Schwartz D.C."/>
            <person name="Town C.D."/>
        </authorList>
    </citation>
    <scope>GENOME REANNOTATION</scope>
    <source>
        <strain evidence="9">A17</strain>
        <strain evidence="11 12">cv. Jemalong A17</strain>
    </source>
</reference>
<feature type="region of interest" description="Disordered" evidence="7">
    <location>
        <begin position="1"/>
        <end position="42"/>
    </location>
</feature>
<evidence type="ECO:0000313" key="9">
    <source>
        <dbReference type="EMBL" id="AES59903.2"/>
    </source>
</evidence>
<keyword evidence="5" id="KW-0119">Carbohydrate metabolism</keyword>
<reference evidence="13" key="4">
    <citation type="journal article" date="2018" name="Nat. Plants">
        <title>Whole-genome landscape of Medicago truncatula symbiotic genes.</title>
        <authorList>
            <person name="Pecrix Y."/>
            <person name="Staton S.E."/>
            <person name="Sallet E."/>
            <person name="Lelandais-Briere C."/>
            <person name="Moreau S."/>
            <person name="Carrere S."/>
            <person name="Blein T."/>
            <person name="Jardinaud M.F."/>
            <person name="Latrasse D."/>
            <person name="Zouine M."/>
            <person name="Zahm M."/>
            <person name="Kreplak J."/>
            <person name="Mayjonade B."/>
            <person name="Satge C."/>
            <person name="Perez M."/>
            <person name="Cauet S."/>
            <person name="Marande W."/>
            <person name="Chantry-Darmon C."/>
            <person name="Lopez-Roques C."/>
            <person name="Bouchez O."/>
            <person name="Berard A."/>
            <person name="Debelle F."/>
            <person name="Munos S."/>
            <person name="Bendahmane A."/>
            <person name="Berges H."/>
            <person name="Niebel A."/>
            <person name="Buitink J."/>
            <person name="Frugier F."/>
            <person name="Benhamed M."/>
            <person name="Crespi M."/>
            <person name="Gouzy J."/>
            <person name="Gamas P."/>
        </authorList>
    </citation>
    <scope>NUCLEOTIDE SEQUENCE [LARGE SCALE GENOMIC DNA]</scope>
    <source>
        <strain evidence="13">cv. Jemalong A17</strain>
    </source>
</reference>
<keyword evidence="4" id="KW-0294">Fucose metabolism</keyword>
<dbReference type="OrthoDB" id="1341825at2759"/>
<keyword evidence="3 10" id="KW-0808">Transferase</keyword>
<keyword evidence="12" id="KW-1185">Reference proteome</keyword>
<dbReference type="STRING" id="3880.G7I983"/>
<dbReference type="PIRSF" id="PIRSF009360">
    <property type="entry name" value="UCP009360"/>
    <property type="match status" value="1"/>
</dbReference>
<dbReference type="KEGG" id="mtr:11423606"/>
<feature type="compositionally biased region" description="Basic residues" evidence="7">
    <location>
        <begin position="26"/>
        <end position="35"/>
    </location>
</feature>
<evidence type="ECO:0000256" key="2">
    <source>
        <dbReference type="ARBA" id="ARBA00022676"/>
    </source>
</evidence>
<dbReference type="GO" id="GO:0016757">
    <property type="term" value="F:glycosyltransferase activity"/>
    <property type="evidence" value="ECO:0000318"/>
    <property type="project" value="GO_Central"/>
</dbReference>
<evidence type="ECO:0000313" key="12">
    <source>
        <dbReference type="Proteomes" id="UP000002051"/>
    </source>
</evidence>
<dbReference type="Proteomes" id="UP000265566">
    <property type="component" value="Chromosome 1"/>
</dbReference>
<evidence type="ECO:0000256" key="7">
    <source>
        <dbReference type="SAM" id="MobiDB-lite"/>
    </source>
</evidence>
<dbReference type="AlphaFoldDB" id="G7I983"/>